<evidence type="ECO:0000256" key="3">
    <source>
        <dbReference type="ARBA" id="ARBA00022900"/>
    </source>
</evidence>
<organism evidence="10">
    <name type="scientific">Rhipicephalus pulchellus</name>
    <name type="common">Yellow backed tick</name>
    <name type="synonym">Dermacentor pulchellus</name>
    <dbReference type="NCBI Taxonomy" id="72859"/>
    <lineage>
        <taxon>Eukaryota</taxon>
        <taxon>Metazoa</taxon>
        <taxon>Ecdysozoa</taxon>
        <taxon>Arthropoda</taxon>
        <taxon>Chelicerata</taxon>
        <taxon>Arachnida</taxon>
        <taxon>Acari</taxon>
        <taxon>Parasitiformes</taxon>
        <taxon>Ixodida</taxon>
        <taxon>Ixodoidea</taxon>
        <taxon>Ixodidae</taxon>
        <taxon>Rhipicephalinae</taxon>
        <taxon>Rhipicephalus</taxon>
        <taxon>Rhipicephalus</taxon>
    </lineage>
</organism>
<dbReference type="InterPro" id="IPR020901">
    <property type="entry name" value="Prtase_inh_Kunz-CS"/>
</dbReference>
<evidence type="ECO:0000256" key="7">
    <source>
        <dbReference type="ARBA" id="ARBA00063785"/>
    </source>
</evidence>
<dbReference type="GO" id="GO:0005615">
    <property type="term" value="C:extracellular space"/>
    <property type="evidence" value="ECO:0007669"/>
    <property type="project" value="TreeGrafter"/>
</dbReference>
<dbReference type="PROSITE" id="PS00280">
    <property type="entry name" value="BPTI_KUNITZ_1"/>
    <property type="match status" value="2"/>
</dbReference>
<feature type="chain" id="PRO_5003981681" evidence="8">
    <location>
        <begin position="25"/>
        <end position="291"/>
    </location>
</feature>
<dbReference type="InterPro" id="IPR002223">
    <property type="entry name" value="Kunitz_BPTI"/>
</dbReference>
<feature type="domain" description="BPTI/Kunitz inhibitor" evidence="9">
    <location>
        <begin position="155"/>
        <end position="210"/>
    </location>
</feature>
<keyword evidence="1" id="KW-0646">Protease inhibitor</keyword>
<keyword evidence="3" id="KW-0722">Serine protease inhibitor</keyword>
<dbReference type="FunFam" id="4.10.410.10:FF:000004">
    <property type="entry name" value="Tissue factor pathway inhibitor"/>
    <property type="match status" value="1"/>
</dbReference>
<dbReference type="SMART" id="SM00131">
    <property type="entry name" value="KU"/>
    <property type="match status" value="3"/>
</dbReference>
<reference evidence="10" key="1">
    <citation type="submission" date="2012-11" db="EMBL/GenBank/DDBJ databases">
        <authorList>
            <person name="Lucero-Rivera Y.E."/>
            <person name="Tovar-Ramirez D."/>
        </authorList>
    </citation>
    <scope>NUCLEOTIDE SEQUENCE</scope>
    <source>
        <tissue evidence="10">Salivary gland</tissue>
    </source>
</reference>
<feature type="signal peptide" evidence="8">
    <location>
        <begin position="1"/>
        <end position="24"/>
    </location>
</feature>
<dbReference type="PROSITE" id="PS50279">
    <property type="entry name" value="BPTI_KUNITZ_2"/>
    <property type="match status" value="3"/>
</dbReference>
<feature type="domain" description="BPTI/Kunitz inhibitor" evidence="9">
    <location>
        <begin position="32"/>
        <end position="82"/>
    </location>
</feature>
<dbReference type="InterPro" id="IPR050098">
    <property type="entry name" value="TFPI/VKTCI-like"/>
</dbReference>
<dbReference type="Pfam" id="PF00014">
    <property type="entry name" value="Kunitz_BPTI"/>
    <property type="match status" value="3"/>
</dbReference>
<evidence type="ECO:0000256" key="8">
    <source>
        <dbReference type="SAM" id="SignalP"/>
    </source>
</evidence>
<comment type="subunit">
    <text evidence="7">Interacts with host thrombin and trypsin.</text>
</comment>
<dbReference type="EMBL" id="GACK01002747">
    <property type="protein sequence ID" value="JAA62287.1"/>
    <property type="molecule type" value="mRNA"/>
</dbReference>
<keyword evidence="8" id="KW-0732">Signal</keyword>
<dbReference type="InterPro" id="IPR036880">
    <property type="entry name" value="Kunitz_BPTI_sf"/>
</dbReference>
<keyword evidence="2" id="KW-0677">Repeat</keyword>
<proteinExistence type="evidence at transcript level"/>
<dbReference type="MEROPS" id="I02.955"/>
<dbReference type="FunFam" id="4.10.410.10:FF:000021">
    <property type="entry name" value="Serine protease inhibitor, putative"/>
    <property type="match status" value="1"/>
</dbReference>
<feature type="domain" description="BPTI/Kunitz inhibitor" evidence="9">
    <location>
        <begin position="97"/>
        <end position="147"/>
    </location>
</feature>
<evidence type="ECO:0000313" key="10">
    <source>
        <dbReference type="EMBL" id="JAA62287.1"/>
    </source>
</evidence>
<reference evidence="10" key="2">
    <citation type="journal article" date="2015" name="J. Proteomics">
        <title>Sexual differences in the sialomes of the zebra tick, Rhipicephalus pulchellus.</title>
        <authorList>
            <person name="Tan A.W."/>
            <person name="Francischetti I.M."/>
            <person name="Slovak M."/>
            <person name="Kini R.M."/>
            <person name="Ribeiro J.M."/>
        </authorList>
    </citation>
    <scope>NUCLEOTIDE SEQUENCE</scope>
    <source>
        <tissue evidence="10">Salivary gland</tissue>
    </source>
</reference>
<comment type="function">
    <text evidence="6">Midgut thrombin inhibitor that plays a major role in keeping the midgut microenvironment at low hemostatic and inflammatory tonus. Also inhibits FXIa (F11), kallikrein (KLK1), neutrophil elastase (ELANE) and cathepsin G (CTSG), which play a role in the contact pathway of the coagulation cascade. Also abrogates platelet aggregation by cathepsin G and plasmin, and attenuates tissue factor (F3) pathway inhibitor cleavage by elastase. In vivo, inhibits thrombosis and promotes bleeding in mice.</text>
</comment>
<evidence type="ECO:0000256" key="6">
    <source>
        <dbReference type="ARBA" id="ARBA00054786"/>
    </source>
</evidence>
<evidence type="ECO:0000256" key="1">
    <source>
        <dbReference type="ARBA" id="ARBA00022690"/>
    </source>
</evidence>
<evidence type="ECO:0000256" key="5">
    <source>
        <dbReference type="ARBA" id="ARBA00023283"/>
    </source>
</evidence>
<accession>L7MEM8</accession>
<keyword evidence="5" id="KW-0873">Pyrrolidone carboxylic acid</keyword>
<dbReference type="Gene3D" id="4.10.410.10">
    <property type="entry name" value="Pancreatic trypsin inhibitor Kunitz domain"/>
    <property type="match status" value="3"/>
</dbReference>
<keyword evidence="4" id="KW-1015">Disulfide bond</keyword>
<dbReference type="PANTHER" id="PTHR10083:SF373">
    <property type="entry name" value="SERINE PEPTIDASE INHIBITOR, KUNITZ TYPE, 2"/>
    <property type="match status" value="1"/>
</dbReference>
<name>L7MEM8_RHIPC</name>
<evidence type="ECO:0000259" key="9">
    <source>
        <dbReference type="PROSITE" id="PS50279"/>
    </source>
</evidence>
<dbReference type="PRINTS" id="PR00759">
    <property type="entry name" value="BASICPTASE"/>
</dbReference>
<sequence length="291" mass="33948">HEMKLLAFAVKLWLGGILVFVTQAKHEARTRCLLKLDDGPCRALMSRWFYNLTADECQNFTYGGCDGNKNNFESKEQCEKHCQGNHILEKFTPKEICSQNKAVGKCRAAFPRWHFNMGKGKCEKFIYGGCHGNQNNFHTQIECEDLCQDFLTDRCRQPIIPVSGKKCDDEVKNYRFGYNTRTGKCEKFLSSSCKENKNNFATRKECLEFCDKKSPCLYRTKYHTSRTFTTFFYSANSDECKKTKTYLYKYIVWPKDNRFRKLSDCIKECMPNYTAHVKSPKKPEIPVITLE</sequence>
<dbReference type="PANTHER" id="PTHR10083">
    <property type="entry name" value="KUNITZ-TYPE PROTEASE INHIBITOR-RELATED"/>
    <property type="match status" value="1"/>
</dbReference>
<protein>
    <submittedName>
        <fullName evidence="10">Putative trilaris</fullName>
    </submittedName>
</protein>
<evidence type="ECO:0000256" key="4">
    <source>
        <dbReference type="ARBA" id="ARBA00023157"/>
    </source>
</evidence>
<dbReference type="AlphaFoldDB" id="L7MEM8"/>
<dbReference type="GO" id="GO:0004867">
    <property type="term" value="F:serine-type endopeptidase inhibitor activity"/>
    <property type="evidence" value="ECO:0007669"/>
    <property type="project" value="UniProtKB-KW"/>
</dbReference>
<dbReference type="SUPFAM" id="SSF57362">
    <property type="entry name" value="BPTI-like"/>
    <property type="match status" value="3"/>
</dbReference>
<evidence type="ECO:0000256" key="2">
    <source>
        <dbReference type="ARBA" id="ARBA00022737"/>
    </source>
</evidence>
<feature type="non-terminal residue" evidence="10">
    <location>
        <position position="1"/>
    </location>
</feature>